<dbReference type="PANTHER" id="PTHR33050:SF7">
    <property type="entry name" value="RIBONUCLEASE H"/>
    <property type="match status" value="1"/>
</dbReference>
<organism evidence="1 2">
    <name type="scientific">Amphibalanus amphitrite</name>
    <name type="common">Striped barnacle</name>
    <name type="synonym">Balanus amphitrite</name>
    <dbReference type="NCBI Taxonomy" id="1232801"/>
    <lineage>
        <taxon>Eukaryota</taxon>
        <taxon>Metazoa</taxon>
        <taxon>Ecdysozoa</taxon>
        <taxon>Arthropoda</taxon>
        <taxon>Crustacea</taxon>
        <taxon>Multicrustacea</taxon>
        <taxon>Cirripedia</taxon>
        <taxon>Thoracica</taxon>
        <taxon>Thoracicalcarea</taxon>
        <taxon>Balanomorpha</taxon>
        <taxon>Balanoidea</taxon>
        <taxon>Balanidae</taxon>
        <taxon>Amphibalaninae</taxon>
        <taxon>Amphibalanus</taxon>
    </lineage>
</organism>
<comment type="caution">
    <text evidence="1">The sequence shown here is derived from an EMBL/GenBank/DDBJ whole genome shotgun (WGS) entry which is preliminary data.</text>
</comment>
<protein>
    <submittedName>
        <fullName evidence="1">Uncharacterized protein</fullName>
    </submittedName>
</protein>
<evidence type="ECO:0000313" key="2">
    <source>
        <dbReference type="Proteomes" id="UP000440578"/>
    </source>
</evidence>
<proteinExistence type="predicted"/>
<dbReference type="InterPro" id="IPR052055">
    <property type="entry name" value="Hepadnavirus_pol/RT"/>
</dbReference>
<reference evidence="1 2" key="1">
    <citation type="submission" date="2019-07" db="EMBL/GenBank/DDBJ databases">
        <title>Draft genome assembly of a fouling barnacle, Amphibalanus amphitrite (Darwin, 1854): The first reference genome for Thecostraca.</title>
        <authorList>
            <person name="Kim W."/>
        </authorList>
    </citation>
    <scope>NUCLEOTIDE SEQUENCE [LARGE SCALE GENOMIC DNA]</scope>
    <source>
        <strain evidence="1">SNU_AA5</strain>
        <tissue evidence="1">Soma without cirri and trophi</tissue>
    </source>
</reference>
<dbReference type="EMBL" id="VIIS01000194">
    <property type="protein sequence ID" value="KAF0312049.1"/>
    <property type="molecule type" value="Genomic_DNA"/>
</dbReference>
<accession>A0A6A4X3I1</accession>
<keyword evidence="2" id="KW-1185">Reference proteome</keyword>
<evidence type="ECO:0000313" key="1">
    <source>
        <dbReference type="EMBL" id="KAF0312049.1"/>
    </source>
</evidence>
<dbReference type="Proteomes" id="UP000440578">
    <property type="component" value="Unassembled WGS sequence"/>
</dbReference>
<dbReference type="AlphaFoldDB" id="A0A6A4X3I1"/>
<dbReference type="OrthoDB" id="6380429at2759"/>
<name>A0A6A4X3I1_AMPAM</name>
<dbReference type="PANTHER" id="PTHR33050">
    <property type="entry name" value="REVERSE TRANSCRIPTASE DOMAIN-CONTAINING PROTEIN"/>
    <property type="match status" value="1"/>
</dbReference>
<gene>
    <name evidence="1" type="ORF">FJT64_017169</name>
</gene>
<sequence length="224" mass="25280">MAWSPEAREDLAWWITSLDGWNGRQLVLAAPATCDLQLSTDASETGWGATLSAPVEQAASGCWGPEQLESIFGPHTVDRFASLSTAQLPVYNSRFRDPATSGVDALGQRDWHEHNNFVNPPFRMVPRVLDVVEAQRATATLIAPLWPGQPWLDRLRRLSICPPLRLPPVTRCCLPLLPYQQIEPHRNTRWTLFAWRICGEPGPCFRWVVDICLLKKLSNMKTTR</sequence>